<organism evidence="2 3">
    <name type="scientific">Candidatus Lokiarchaeum ossiferum</name>
    <dbReference type="NCBI Taxonomy" id="2951803"/>
    <lineage>
        <taxon>Archaea</taxon>
        <taxon>Promethearchaeati</taxon>
        <taxon>Promethearchaeota</taxon>
        <taxon>Promethearchaeia</taxon>
        <taxon>Promethearchaeales</taxon>
        <taxon>Promethearchaeaceae</taxon>
        <taxon>Candidatus Lokiarchaeum</taxon>
    </lineage>
</organism>
<dbReference type="InterPro" id="IPR029058">
    <property type="entry name" value="AB_hydrolase_fold"/>
</dbReference>
<dbReference type="PANTHER" id="PTHR11614">
    <property type="entry name" value="PHOSPHOLIPASE-RELATED"/>
    <property type="match status" value="1"/>
</dbReference>
<keyword evidence="2" id="KW-0456">Lyase</keyword>
<dbReference type="InterPro" id="IPR000073">
    <property type="entry name" value="AB_hydrolase_1"/>
</dbReference>
<dbReference type="GO" id="GO:0070205">
    <property type="term" value="F:2-succinyl-6-hydroxy-2,4-cyclohexadiene-1-carboxylate synthase activity"/>
    <property type="evidence" value="ECO:0007669"/>
    <property type="project" value="UniProtKB-EC"/>
</dbReference>
<sequence length="330" mass="38291">MDFVPNIKPLKKTQLILSAQQINQKLDILRSHSDQYQCEGKEFQTSDGFSLYYRIWKKYSALPPNRLVLCLHGLHSHGEKFVLLADHLAEFNWEIISLDLRGHGLSWEKLDQRGDIKEFELWIRDLEEFIAFLKRKYVGLALHIVAESMGGAIAITYTAKNPKNIQSLVLLAPAVKPWPVTEFAMIQAALTRAILKGVEKQSIHNASKGRFSTKAKAYIEYQQNDPFRLVDVSPRYYYQAVKMVHNLKNLNFDNFCPTFVFFGENDHIIDFQGIKEFISLIQTKNKLLAYIPKAYHELLTDKEALSYGIYDKIILWIKYYGKNNIILEKK</sequence>
<dbReference type="EC" id="4.2.99.20" evidence="2"/>
<evidence type="ECO:0000313" key="2">
    <source>
        <dbReference type="EMBL" id="UYP47005.1"/>
    </source>
</evidence>
<evidence type="ECO:0000313" key="3">
    <source>
        <dbReference type="Proteomes" id="UP001208689"/>
    </source>
</evidence>
<feature type="domain" description="Serine aminopeptidase S33" evidence="1">
    <location>
        <begin position="64"/>
        <end position="303"/>
    </location>
</feature>
<dbReference type="InterPro" id="IPR022742">
    <property type="entry name" value="Hydrolase_4"/>
</dbReference>
<dbReference type="Gene3D" id="3.40.50.1820">
    <property type="entry name" value="alpha/beta hydrolase"/>
    <property type="match status" value="1"/>
</dbReference>
<reference evidence="2" key="1">
    <citation type="submission" date="2022-09" db="EMBL/GenBank/DDBJ databases">
        <title>Actin cytoskeleton and complex cell architecture in an #Asgard archaeon.</title>
        <authorList>
            <person name="Ponce Toledo R.I."/>
            <person name="Schleper C."/>
            <person name="Rodrigues Oliveira T."/>
            <person name="Wollweber F."/>
            <person name="Xu J."/>
            <person name="Rittmann S."/>
            <person name="Klingl A."/>
            <person name="Pilhofer M."/>
        </authorList>
    </citation>
    <scope>NUCLEOTIDE SEQUENCE</scope>
    <source>
        <strain evidence="2">B-35</strain>
    </source>
</reference>
<dbReference type="Proteomes" id="UP001208689">
    <property type="component" value="Chromosome"/>
</dbReference>
<proteinExistence type="predicted"/>
<evidence type="ECO:0000259" key="1">
    <source>
        <dbReference type="Pfam" id="PF12146"/>
    </source>
</evidence>
<dbReference type="PRINTS" id="PR00111">
    <property type="entry name" value="ABHYDROLASE"/>
</dbReference>
<name>A0ABY6HU06_9ARCH</name>
<keyword evidence="3" id="KW-1185">Reference proteome</keyword>
<dbReference type="InterPro" id="IPR051044">
    <property type="entry name" value="MAG_DAG_Lipase"/>
</dbReference>
<dbReference type="EMBL" id="CP104013">
    <property type="protein sequence ID" value="UYP47005.1"/>
    <property type="molecule type" value="Genomic_DNA"/>
</dbReference>
<protein>
    <submittedName>
        <fullName evidence="2">2-succinyl-6-hydroxy-2, 4-cyclohexadiene-1-carboxylate synthase</fullName>
        <ecNumber evidence="2">4.2.99.20</ecNumber>
    </submittedName>
</protein>
<gene>
    <name evidence="2" type="ORF">NEF87_003290</name>
</gene>
<accession>A0ABY6HU06</accession>
<dbReference type="Pfam" id="PF12146">
    <property type="entry name" value="Hydrolase_4"/>
    <property type="match status" value="1"/>
</dbReference>
<dbReference type="SUPFAM" id="SSF53474">
    <property type="entry name" value="alpha/beta-Hydrolases"/>
    <property type="match status" value="1"/>
</dbReference>